<accession>A0A927PMM8</accession>
<feature type="transmembrane region" description="Helical" evidence="2">
    <location>
        <begin position="176"/>
        <end position="193"/>
    </location>
</feature>
<feature type="compositionally biased region" description="Basic residues" evidence="1">
    <location>
        <begin position="1"/>
        <end position="11"/>
    </location>
</feature>
<evidence type="ECO:0000313" key="4">
    <source>
        <dbReference type="Proteomes" id="UP000642993"/>
    </source>
</evidence>
<feature type="compositionally biased region" description="Pro residues" evidence="1">
    <location>
        <begin position="31"/>
        <end position="45"/>
    </location>
</feature>
<keyword evidence="2" id="KW-1133">Transmembrane helix</keyword>
<name>A0A927PMM8_9ACTN</name>
<keyword evidence="2" id="KW-0812">Transmembrane</keyword>
<dbReference type="EMBL" id="JACYWE010000005">
    <property type="protein sequence ID" value="MBD8506782.1"/>
    <property type="molecule type" value="Genomic_DNA"/>
</dbReference>
<evidence type="ECO:0000313" key="3">
    <source>
        <dbReference type="EMBL" id="MBD8506782.1"/>
    </source>
</evidence>
<proteinExistence type="predicted"/>
<keyword evidence="4" id="KW-1185">Reference proteome</keyword>
<dbReference type="RefSeq" id="WP_192039245.1">
    <property type="nucleotide sequence ID" value="NZ_JACYWE010000005.1"/>
</dbReference>
<organism evidence="3 4">
    <name type="scientific">Lolliginicoccus lacisalsi</name>
    <dbReference type="NCBI Taxonomy" id="2742202"/>
    <lineage>
        <taxon>Bacteria</taxon>
        <taxon>Bacillati</taxon>
        <taxon>Actinomycetota</taxon>
        <taxon>Actinomycetes</taxon>
        <taxon>Mycobacteriales</taxon>
        <taxon>Hoyosellaceae</taxon>
        <taxon>Lolliginicoccus</taxon>
    </lineage>
</organism>
<dbReference type="Proteomes" id="UP000642993">
    <property type="component" value="Unassembled WGS sequence"/>
</dbReference>
<comment type="caution">
    <text evidence="3">The sequence shown here is derived from an EMBL/GenBank/DDBJ whole genome shotgun (WGS) entry which is preliminary data.</text>
</comment>
<gene>
    <name evidence="3" type="ORF">HT102_09810</name>
</gene>
<keyword evidence="2" id="KW-0472">Membrane</keyword>
<evidence type="ECO:0000256" key="1">
    <source>
        <dbReference type="SAM" id="MobiDB-lite"/>
    </source>
</evidence>
<feature type="region of interest" description="Disordered" evidence="1">
    <location>
        <begin position="1"/>
        <end position="103"/>
    </location>
</feature>
<feature type="compositionally biased region" description="Basic and acidic residues" evidence="1">
    <location>
        <begin position="60"/>
        <end position="79"/>
    </location>
</feature>
<sequence length="200" mass="22033">MDRQHHHAPGRRQRDARSTTSHRATAGRRASPPPSRGLPPLPARVPAPGRAGSPRAHRPQRIDEYRSGYRDTARRERATPARSAKRWPWAGRAQRPRTAEDPRKAAAAAALAERRAKARRARSRSTTLHLDLHASGLPGRPHVNPIGLSITLILAVCTWVILLAQPFGGAMLGPTMPSSAFIIIVGLGLYVMWQLDNKYD</sequence>
<dbReference type="AlphaFoldDB" id="A0A927PMM8"/>
<evidence type="ECO:0000256" key="2">
    <source>
        <dbReference type="SAM" id="Phobius"/>
    </source>
</evidence>
<reference evidence="3" key="1">
    <citation type="submission" date="2020-09" db="EMBL/GenBank/DDBJ databases">
        <title>Hoyosella lacisalsi sp. nov., a halotolerant actinobacterium isolated from soil of Lake Gudzhirganskoe.</title>
        <authorList>
            <person name="Yang Q."/>
            <person name="Guo P.Y."/>
            <person name="Liu S.W."/>
            <person name="Li F.N."/>
            <person name="Sun C.H."/>
        </authorList>
    </citation>
    <scope>NUCLEOTIDE SEQUENCE</scope>
    <source>
        <strain evidence="3">G463</strain>
    </source>
</reference>
<protein>
    <submittedName>
        <fullName evidence="3">Uncharacterized protein</fullName>
    </submittedName>
</protein>
<feature type="transmembrane region" description="Helical" evidence="2">
    <location>
        <begin position="146"/>
        <end position="164"/>
    </location>
</feature>